<gene>
    <name evidence="1" type="ORF">EVAR_8389_1</name>
</gene>
<dbReference type="EMBL" id="BGZK01000319">
    <property type="protein sequence ID" value="GBP36554.1"/>
    <property type="molecule type" value="Genomic_DNA"/>
</dbReference>
<accession>A0A4C1VF34</accession>
<evidence type="ECO:0000313" key="2">
    <source>
        <dbReference type="Proteomes" id="UP000299102"/>
    </source>
</evidence>
<organism evidence="1 2">
    <name type="scientific">Eumeta variegata</name>
    <name type="common">Bagworm moth</name>
    <name type="synonym">Eumeta japonica</name>
    <dbReference type="NCBI Taxonomy" id="151549"/>
    <lineage>
        <taxon>Eukaryota</taxon>
        <taxon>Metazoa</taxon>
        <taxon>Ecdysozoa</taxon>
        <taxon>Arthropoda</taxon>
        <taxon>Hexapoda</taxon>
        <taxon>Insecta</taxon>
        <taxon>Pterygota</taxon>
        <taxon>Neoptera</taxon>
        <taxon>Endopterygota</taxon>
        <taxon>Lepidoptera</taxon>
        <taxon>Glossata</taxon>
        <taxon>Ditrysia</taxon>
        <taxon>Tineoidea</taxon>
        <taxon>Psychidae</taxon>
        <taxon>Oiketicinae</taxon>
        <taxon>Eumeta</taxon>
    </lineage>
</organism>
<keyword evidence="2" id="KW-1185">Reference proteome</keyword>
<protein>
    <submittedName>
        <fullName evidence="1">Uncharacterized protein</fullName>
    </submittedName>
</protein>
<dbReference type="Proteomes" id="UP000299102">
    <property type="component" value="Unassembled WGS sequence"/>
</dbReference>
<proteinExistence type="predicted"/>
<name>A0A4C1VF34_EUMVA</name>
<dbReference type="AlphaFoldDB" id="A0A4C1VF34"/>
<sequence length="92" mass="10407">MTRALTAVMYNPTRTSNYECSTNGAFNENISTNGTSGCVARMYTQNVEVTRREVITKVPREEPYTVAGERSQSSWSQRRLVTRNRLQVGVEV</sequence>
<evidence type="ECO:0000313" key="1">
    <source>
        <dbReference type="EMBL" id="GBP36554.1"/>
    </source>
</evidence>
<reference evidence="1 2" key="1">
    <citation type="journal article" date="2019" name="Commun. Biol.">
        <title>The bagworm genome reveals a unique fibroin gene that provides high tensile strength.</title>
        <authorList>
            <person name="Kono N."/>
            <person name="Nakamura H."/>
            <person name="Ohtoshi R."/>
            <person name="Tomita M."/>
            <person name="Numata K."/>
            <person name="Arakawa K."/>
        </authorList>
    </citation>
    <scope>NUCLEOTIDE SEQUENCE [LARGE SCALE GENOMIC DNA]</scope>
</reference>
<comment type="caution">
    <text evidence="1">The sequence shown here is derived from an EMBL/GenBank/DDBJ whole genome shotgun (WGS) entry which is preliminary data.</text>
</comment>